<dbReference type="EMBL" id="AP027081">
    <property type="protein sequence ID" value="BDU76239.1"/>
    <property type="molecule type" value="Genomic_DNA"/>
</dbReference>
<reference evidence="1" key="1">
    <citation type="journal article" date="2023" name="Int. J. Syst. Evol. Microbiol.">
        <title>Mesoterricola silvestris gen. nov., sp. nov., Mesoterricola sediminis sp. nov., Geothrix oryzae sp. nov., Geothrix edaphica sp. nov., Geothrix rubra sp. nov., and Geothrix limicola sp. nov., six novel members of Acidobacteriota isolated from soils.</title>
        <authorList>
            <person name="Itoh H."/>
            <person name="Sugisawa Y."/>
            <person name="Mise K."/>
            <person name="Xu Z."/>
            <person name="Kuniyasu M."/>
            <person name="Ushijima N."/>
            <person name="Kawano K."/>
            <person name="Kobayashi E."/>
            <person name="Shiratori Y."/>
            <person name="Masuda Y."/>
            <person name="Senoo K."/>
        </authorList>
    </citation>
    <scope>NUCLEOTIDE SEQUENCE</scope>
    <source>
        <strain evidence="1">W786</strain>
    </source>
</reference>
<sequence>MNPIRYPHPAEREDVIRPVPASHLANEISRLEARLRDHMAMRPDWRHLQARTVWAQDKALIEQDLLILRRQEMSRWHPVDGRTA</sequence>
<accession>A0AA48GRG0</accession>
<dbReference type="Proteomes" id="UP001228113">
    <property type="component" value="Chromosome"/>
</dbReference>
<organism evidence="1 2">
    <name type="scientific">Mesoterricola sediminis</name>
    <dbReference type="NCBI Taxonomy" id="2927980"/>
    <lineage>
        <taxon>Bacteria</taxon>
        <taxon>Pseudomonadati</taxon>
        <taxon>Acidobacteriota</taxon>
        <taxon>Holophagae</taxon>
        <taxon>Holophagales</taxon>
        <taxon>Holophagaceae</taxon>
        <taxon>Mesoterricola</taxon>
    </lineage>
</organism>
<keyword evidence="2" id="KW-1185">Reference proteome</keyword>
<evidence type="ECO:0000313" key="2">
    <source>
        <dbReference type="Proteomes" id="UP001228113"/>
    </source>
</evidence>
<dbReference type="AlphaFoldDB" id="A0AA48GRG0"/>
<gene>
    <name evidence="1" type="ORF">METESE_11970</name>
</gene>
<proteinExistence type="predicted"/>
<dbReference type="KEGG" id="msea:METESE_11970"/>
<name>A0AA48GRG0_9BACT</name>
<protein>
    <submittedName>
        <fullName evidence="1">Uncharacterized protein</fullName>
    </submittedName>
</protein>
<dbReference type="RefSeq" id="WP_316411270.1">
    <property type="nucleotide sequence ID" value="NZ_AP027081.1"/>
</dbReference>
<evidence type="ECO:0000313" key="1">
    <source>
        <dbReference type="EMBL" id="BDU76239.1"/>
    </source>
</evidence>